<feature type="region of interest" description="Disordered" evidence="1">
    <location>
        <begin position="1"/>
        <end position="21"/>
    </location>
</feature>
<evidence type="ECO:0000313" key="2">
    <source>
        <dbReference type="EnsemblMetazoa" id="GBRI015154-PA"/>
    </source>
</evidence>
<dbReference type="InterPro" id="IPR052588">
    <property type="entry name" value="Kelch_domain_protein"/>
</dbReference>
<dbReference type="Pfam" id="PF24681">
    <property type="entry name" value="Kelch_KLHDC2_KLHL20_DRC7"/>
    <property type="match status" value="1"/>
</dbReference>
<dbReference type="PANTHER" id="PTHR46063">
    <property type="entry name" value="KELCH DOMAIN-CONTAINING PROTEIN"/>
    <property type="match status" value="1"/>
</dbReference>
<dbReference type="Gene3D" id="2.120.10.80">
    <property type="entry name" value="Kelch-type beta propeller"/>
    <property type="match status" value="2"/>
</dbReference>
<dbReference type="STRING" id="37001.A0A1A9WD44"/>
<dbReference type="InterPro" id="IPR015915">
    <property type="entry name" value="Kelch-typ_b-propeller"/>
</dbReference>
<keyword evidence="3" id="KW-1185">Reference proteome</keyword>
<dbReference type="SUPFAM" id="SSF117281">
    <property type="entry name" value="Kelch motif"/>
    <property type="match status" value="1"/>
</dbReference>
<organism evidence="2 3">
    <name type="scientific">Glossina brevipalpis</name>
    <dbReference type="NCBI Taxonomy" id="37001"/>
    <lineage>
        <taxon>Eukaryota</taxon>
        <taxon>Metazoa</taxon>
        <taxon>Ecdysozoa</taxon>
        <taxon>Arthropoda</taxon>
        <taxon>Hexapoda</taxon>
        <taxon>Insecta</taxon>
        <taxon>Pterygota</taxon>
        <taxon>Neoptera</taxon>
        <taxon>Endopterygota</taxon>
        <taxon>Diptera</taxon>
        <taxon>Brachycera</taxon>
        <taxon>Muscomorpha</taxon>
        <taxon>Hippoboscoidea</taxon>
        <taxon>Glossinidae</taxon>
        <taxon>Glossina</taxon>
    </lineage>
</organism>
<dbReference type="AlphaFoldDB" id="A0A1A9WD44"/>
<proteinExistence type="predicted"/>
<reference evidence="2" key="2">
    <citation type="submission" date="2020-05" db="UniProtKB">
        <authorList>
            <consortium name="EnsemblMetazoa"/>
        </authorList>
    </citation>
    <scope>IDENTIFICATION</scope>
    <source>
        <strain evidence="2">IAEA</strain>
    </source>
</reference>
<feature type="compositionally biased region" description="Basic residues" evidence="1">
    <location>
        <begin position="1"/>
        <end position="11"/>
    </location>
</feature>
<dbReference type="EnsemblMetazoa" id="GBRI015154-RA">
    <property type="protein sequence ID" value="GBRI015154-PA"/>
    <property type="gene ID" value="GBRI015154"/>
</dbReference>
<dbReference type="PANTHER" id="PTHR46063:SF1">
    <property type="entry name" value="KELCH DOMAIN-CONTAINING PROTEIN 4"/>
    <property type="match status" value="1"/>
</dbReference>
<evidence type="ECO:0000313" key="3">
    <source>
        <dbReference type="Proteomes" id="UP000091820"/>
    </source>
</evidence>
<reference evidence="3" key="1">
    <citation type="submission" date="2014-03" db="EMBL/GenBank/DDBJ databases">
        <authorList>
            <person name="Aksoy S."/>
            <person name="Warren W."/>
            <person name="Wilson R.K."/>
        </authorList>
    </citation>
    <scope>NUCLEOTIDE SEQUENCE [LARGE SCALE GENOMIC DNA]</scope>
    <source>
        <strain evidence="3">IAEA</strain>
    </source>
</reference>
<feature type="region of interest" description="Disordered" evidence="1">
    <location>
        <begin position="481"/>
        <end position="514"/>
    </location>
</feature>
<protein>
    <recommendedName>
        <fullName evidence="4">Kelch domain-containing protein 4</fullName>
    </recommendedName>
</protein>
<sequence length="514" mass="57589">MGKKDKIKKKGKGAEKTAMKTEKKLAAKQKKMLEKLGEADISEVIARLEEEETRLKTVSEEICASPPTPRSNFTLVAHPEKEELVLFGGEFYNGQRVCVYNELFFYNIIKNEWKQVRSPSGPAPRSGHQMVAVASDGGQLWLFGGEHASPSQLQFYHYKDLWMMSLKTRKWEKINAPNCPSARSGHRMVVSKKKLFVFGGFYDNNQSYNYFNDVYIFSLESYTWLKIHIEGAIIPPPRSGCCMSAGLDGNILIWGGYSKVKVKKDVDRGITHTDMYSLIPNKNAPESDKYKWVSTKTNGYRPLPRSSVSCTSASNGVVYCFGGVMNVNEDEEDLDGQFANDLLALDLNSLTWHLVDIFKKTKIKQKDPKISAIDTLGDVVNTNSTTTTDGIFTLAVAGASISAPTLHKMPSLSANRRSNSLLPSPRMNAGLCVCKSVLYVYGGLFEEGNKQYTFNDLYALNLHKMGEWKVIIPNDMNAHDWIDSESSDSEDESKHSDDDDSEEETESDSEMDTE</sequence>
<feature type="compositionally biased region" description="Acidic residues" evidence="1">
    <location>
        <begin position="498"/>
        <end position="514"/>
    </location>
</feature>
<dbReference type="VEuPathDB" id="VectorBase:GBRI015154"/>
<dbReference type="Proteomes" id="UP000091820">
    <property type="component" value="Unassembled WGS sequence"/>
</dbReference>
<accession>A0A1A9WD44</accession>
<name>A0A1A9WD44_9MUSC</name>
<evidence type="ECO:0000256" key="1">
    <source>
        <dbReference type="SAM" id="MobiDB-lite"/>
    </source>
</evidence>
<evidence type="ECO:0008006" key="4">
    <source>
        <dbReference type="Google" id="ProtNLM"/>
    </source>
</evidence>
<feature type="compositionally biased region" description="Basic and acidic residues" evidence="1">
    <location>
        <begin position="12"/>
        <end position="21"/>
    </location>
</feature>